<dbReference type="Gene3D" id="1.20.5.2050">
    <property type="match status" value="1"/>
</dbReference>
<protein>
    <submittedName>
        <fullName evidence="1">AP2 domain-containing protein</fullName>
    </submittedName>
</protein>
<reference evidence="1 2" key="1">
    <citation type="submission" date="2020-07" db="EMBL/GenBank/DDBJ databases">
        <authorList>
            <person name="Feng X."/>
        </authorList>
    </citation>
    <scope>NUCLEOTIDE SEQUENCE [LARGE SCALE GENOMIC DNA]</scope>
    <source>
        <strain evidence="1 2">JCM31066</strain>
    </source>
</reference>
<name>A0A842HE77_9BACT</name>
<proteinExistence type="predicted"/>
<dbReference type="Proteomes" id="UP000546464">
    <property type="component" value="Unassembled WGS sequence"/>
</dbReference>
<accession>A0A842HE77</accession>
<evidence type="ECO:0000313" key="1">
    <source>
        <dbReference type="EMBL" id="MBC2593641.1"/>
    </source>
</evidence>
<dbReference type="EMBL" id="JACHVB010000014">
    <property type="protein sequence ID" value="MBC2593641.1"/>
    <property type="molecule type" value="Genomic_DNA"/>
</dbReference>
<dbReference type="AlphaFoldDB" id="A0A842HE77"/>
<dbReference type="RefSeq" id="WP_185674644.1">
    <property type="nucleotide sequence ID" value="NZ_JACHVB010000014.1"/>
</dbReference>
<comment type="caution">
    <text evidence="1">The sequence shown here is derived from an EMBL/GenBank/DDBJ whole genome shotgun (WGS) entry which is preliminary data.</text>
</comment>
<evidence type="ECO:0000313" key="2">
    <source>
        <dbReference type="Proteomes" id="UP000546464"/>
    </source>
</evidence>
<sequence length="167" mass="19349">MTDERNAKGISRIDSGSTHGWFVRGYRNGKTYSRLFSDRKSGGREEAWKAALAYRDELYSDLEKIPSKPRERRMVYRDSRNTTGVLGVSRTKKKDSQGRISECYSVSWRPRPGQQKCTSFSIRKYGEKKAFELAVSLRKQKLREIYGPSVIRKINQRAKNKGEQSML</sequence>
<gene>
    <name evidence="1" type="ORF">H5P28_05135</name>
</gene>
<organism evidence="1 2">
    <name type="scientific">Ruficoccus amylovorans</name>
    <dbReference type="NCBI Taxonomy" id="1804625"/>
    <lineage>
        <taxon>Bacteria</taxon>
        <taxon>Pseudomonadati</taxon>
        <taxon>Verrucomicrobiota</taxon>
        <taxon>Opitutia</taxon>
        <taxon>Puniceicoccales</taxon>
        <taxon>Cerasicoccaceae</taxon>
        <taxon>Ruficoccus</taxon>
    </lineage>
</organism>
<keyword evidence="2" id="KW-1185">Reference proteome</keyword>